<protein>
    <submittedName>
        <fullName evidence="1">Uncharacterized protein</fullName>
    </submittedName>
</protein>
<accession>A0A3P6A7Z8</accession>
<name>A0A3P6A7Z8_BRACM</name>
<gene>
    <name evidence="2" type="ORF">BRAA02T07529Z</name>
    <name evidence="1" type="ORF">BRAPAZ1V2_A02P31380.2</name>
</gene>
<dbReference type="EMBL" id="LS974618">
    <property type="protein sequence ID" value="CAG7894186.1"/>
    <property type="molecule type" value="Genomic_DNA"/>
</dbReference>
<sequence>MEKCTRLDLARVLIEANLHKPLIEVIKFSFRDGSQVKVEVTYPCLPSRCSVCSKWGHKTKECVSRDVVILSKEKEITERIVEEESKSKTGSDNSKEVVDGLLQELEALPIR</sequence>
<evidence type="ECO:0000313" key="1">
    <source>
        <dbReference type="EMBL" id="CAG7894186.1"/>
    </source>
</evidence>
<dbReference type="PANTHER" id="PTHR31286:SF148">
    <property type="entry name" value="DUF4283 DOMAIN-CONTAINING PROTEIN"/>
    <property type="match status" value="1"/>
</dbReference>
<evidence type="ECO:0000313" key="2">
    <source>
        <dbReference type="EMBL" id="VDC89856.1"/>
    </source>
</evidence>
<feature type="non-terminal residue" evidence="2">
    <location>
        <position position="111"/>
    </location>
</feature>
<proteinExistence type="predicted"/>
<dbReference type="InterPro" id="IPR040256">
    <property type="entry name" value="At4g02000-like"/>
</dbReference>
<dbReference type="PANTHER" id="PTHR31286">
    <property type="entry name" value="GLYCINE-RICH CELL WALL STRUCTURAL PROTEIN 1.8-LIKE"/>
    <property type="match status" value="1"/>
</dbReference>
<organism evidence="2">
    <name type="scientific">Brassica campestris</name>
    <name type="common">Field mustard</name>
    <dbReference type="NCBI Taxonomy" id="3711"/>
    <lineage>
        <taxon>Eukaryota</taxon>
        <taxon>Viridiplantae</taxon>
        <taxon>Streptophyta</taxon>
        <taxon>Embryophyta</taxon>
        <taxon>Tracheophyta</taxon>
        <taxon>Spermatophyta</taxon>
        <taxon>Magnoliopsida</taxon>
        <taxon>eudicotyledons</taxon>
        <taxon>Gunneridae</taxon>
        <taxon>Pentapetalae</taxon>
        <taxon>rosids</taxon>
        <taxon>malvids</taxon>
        <taxon>Brassicales</taxon>
        <taxon>Brassicaceae</taxon>
        <taxon>Brassiceae</taxon>
        <taxon>Brassica</taxon>
    </lineage>
</organism>
<dbReference type="Proteomes" id="UP000694005">
    <property type="component" value="Chromosome A02"/>
</dbReference>
<dbReference type="AlphaFoldDB" id="A0A3P6A7Z8"/>
<dbReference type="EMBL" id="LR031573">
    <property type="protein sequence ID" value="VDC89856.1"/>
    <property type="molecule type" value="Genomic_DNA"/>
</dbReference>
<dbReference type="Gramene" id="A02p31380.2_BraZ1">
    <property type="protein sequence ID" value="A02p31380.2_BraZ1.CDS.1"/>
    <property type="gene ID" value="A02g31380.2_BraZ1"/>
</dbReference>
<reference evidence="2" key="1">
    <citation type="submission" date="2018-11" db="EMBL/GenBank/DDBJ databases">
        <authorList>
            <consortium name="Genoscope - CEA"/>
            <person name="William W."/>
        </authorList>
    </citation>
    <scope>NUCLEOTIDE SEQUENCE</scope>
</reference>